<keyword evidence="3" id="KW-1185">Reference proteome</keyword>
<organism evidence="2 3">
    <name type="scientific">Cannabis sativa</name>
    <name type="common">Hemp</name>
    <name type="synonym">Marijuana</name>
    <dbReference type="NCBI Taxonomy" id="3483"/>
    <lineage>
        <taxon>Eukaryota</taxon>
        <taxon>Viridiplantae</taxon>
        <taxon>Streptophyta</taxon>
        <taxon>Embryophyta</taxon>
        <taxon>Tracheophyta</taxon>
        <taxon>Spermatophyta</taxon>
        <taxon>Magnoliopsida</taxon>
        <taxon>eudicotyledons</taxon>
        <taxon>Gunneridae</taxon>
        <taxon>Pentapetalae</taxon>
        <taxon>rosids</taxon>
        <taxon>fabids</taxon>
        <taxon>Rosales</taxon>
        <taxon>Cannabaceae</taxon>
        <taxon>Cannabis</taxon>
    </lineage>
</organism>
<evidence type="ECO:0000256" key="1">
    <source>
        <dbReference type="SAM" id="MobiDB-lite"/>
    </source>
</evidence>
<dbReference type="EnsemblPlants" id="evm.model.05.528">
    <property type="protein sequence ID" value="cds.evm.model.05.528"/>
    <property type="gene ID" value="evm.TU.05.528"/>
</dbReference>
<dbReference type="AlphaFoldDB" id="A0A803PQS6"/>
<evidence type="ECO:0000313" key="2">
    <source>
        <dbReference type="EnsemblPlants" id="cds.evm.model.05.528"/>
    </source>
</evidence>
<reference evidence="2" key="2">
    <citation type="submission" date="2021-03" db="UniProtKB">
        <authorList>
            <consortium name="EnsemblPlants"/>
        </authorList>
    </citation>
    <scope>IDENTIFICATION</scope>
</reference>
<dbReference type="EMBL" id="UZAU01000428">
    <property type="status" value="NOT_ANNOTATED_CDS"/>
    <property type="molecule type" value="Genomic_DNA"/>
</dbReference>
<name>A0A803PQS6_CANSA</name>
<accession>A0A803PQS6</accession>
<reference evidence="2" key="1">
    <citation type="submission" date="2018-11" db="EMBL/GenBank/DDBJ databases">
        <authorList>
            <person name="Grassa J C."/>
        </authorList>
    </citation>
    <scope>NUCLEOTIDE SEQUENCE [LARGE SCALE GENOMIC DNA]</scope>
</reference>
<proteinExistence type="predicted"/>
<protein>
    <submittedName>
        <fullName evidence="2">Uncharacterized protein</fullName>
    </submittedName>
</protein>
<feature type="region of interest" description="Disordered" evidence="1">
    <location>
        <begin position="56"/>
        <end position="91"/>
    </location>
</feature>
<feature type="compositionally biased region" description="Basic residues" evidence="1">
    <location>
        <begin position="73"/>
        <end position="84"/>
    </location>
</feature>
<sequence length="120" mass="13554">MDKCPDTRVYIKKRKRAQDIIPYVDPGVQHKDSDQSETISKNVKDHVEPGNVAFVGAQSGTDSEVPVDAPKKHEVKKSRAKKKKVNVDPSDDDFVQNVESELVLKFQLNKRLLFSVKGKH</sequence>
<evidence type="ECO:0000313" key="3">
    <source>
        <dbReference type="Proteomes" id="UP000596661"/>
    </source>
</evidence>
<dbReference type="Gramene" id="evm.model.05.528">
    <property type="protein sequence ID" value="cds.evm.model.05.528"/>
    <property type="gene ID" value="evm.TU.05.528"/>
</dbReference>
<dbReference type="Proteomes" id="UP000596661">
    <property type="component" value="Chromosome 5"/>
</dbReference>